<dbReference type="EMBL" id="AJVK01030773">
    <property type="status" value="NOT_ANNOTATED_CDS"/>
    <property type="molecule type" value="Genomic_DNA"/>
</dbReference>
<dbReference type="AlphaFoldDB" id="A0A1B0DCC5"/>
<reference evidence="2" key="1">
    <citation type="submission" date="2022-08" db="UniProtKB">
        <authorList>
            <consortium name="EnsemblMetazoa"/>
        </authorList>
    </citation>
    <scope>IDENTIFICATION</scope>
    <source>
        <strain evidence="2">Israel</strain>
    </source>
</reference>
<dbReference type="GO" id="GO:0003729">
    <property type="term" value="F:mRNA binding"/>
    <property type="evidence" value="ECO:0007669"/>
    <property type="project" value="TreeGrafter"/>
</dbReference>
<dbReference type="Pfam" id="PF02854">
    <property type="entry name" value="MIF4G"/>
    <property type="match status" value="1"/>
</dbReference>
<dbReference type="PANTHER" id="PTHR23253">
    <property type="entry name" value="EUKARYOTIC TRANSLATION INITIATION FACTOR 4 GAMMA"/>
    <property type="match status" value="1"/>
</dbReference>
<feature type="compositionally biased region" description="Gly residues" evidence="1">
    <location>
        <begin position="418"/>
        <end position="430"/>
    </location>
</feature>
<dbReference type="InterPro" id="IPR016024">
    <property type="entry name" value="ARM-type_fold"/>
</dbReference>
<dbReference type="SMART" id="SM00543">
    <property type="entry name" value="MIF4G"/>
    <property type="match status" value="1"/>
</dbReference>
<dbReference type="PANTHER" id="PTHR23253:SF78">
    <property type="entry name" value="EUKARYOTIC TRANSLATION INITIATION FACTOR 4G1, ISOFORM B-RELATED"/>
    <property type="match status" value="1"/>
</dbReference>
<dbReference type="EnsemblMetazoa" id="PPAI005464-RA">
    <property type="protein sequence ID" value="PPAI005464-PA"/>
    <property type="gene ID" value="PPAI005464"/>
</dbReference>
<feature type="region of interest" description="Disordered" evidence="1">
    <location>
        <begin position="94"/>
        <end position="124"/>
    </location>
</feature>
<feature type="region of interest" description="Disordered" evidence="1">
    <location>
        <begin position="387"/>
        <end position="504"/>
    </location>
</feature>
<feature type="compositionally biased region" description="Basic and acidic residues" evidence="1">
    <location>
        <begin position="433"/>
        <end position="452"/>
    </location>
</feature>
<name>A0A1B0DCC5_PHLPP</name>
<organism evidence="2 3">
    <name type="scientific">Phlebotomus papatasi</name>
    <name type="common">Sandfly</name>
    <dbReference type="NCBI Taxonomy" id="29031"/>
    <lineage>
        <taxon>Eukaryota</taxon>
        <taxon>Metazoa</taxon>
        <taxon>Ecdysozoa</taxon>
        <taxon>Arthropoda</taxon>
        <taxon>Hexapoda</taxon>
        <taxon>Insecta</taxon>
        <taxon>Pterygota</taxon>
        <taxon>Neoptera</taxon>
        <taxon>Endopterygota</taxon>
        <taxon>Diptera</taxon>
        <taxon>Nematocera</taxon>
        <taxon>Psychodoidea</taxon>
        <taxon>Psychodidae</taxon>
        <taxon>Phlebotomus</taxon>
        <taxon>Phlebotomus</taxon>
    </lineage>
</organism>
<feature type="compositionally biased region" description="Low complexity" evidence="1">
    <location>
        <begin position="481"/>
        <end position="496"/>
    </location>
</feature>
<protein>
    <submittedName>
        <fullName evidence="2">Uncharacterized protein</fullName>
    </submittedName>
</protein>
<feature type="compositionally biased region" description="Polar residues" evidence="1">
    <location>
        <begin position="355"/>
        <end position="367"/>
    </location>
</feature>
<dbReference type="Gene3D" id="1.25.40.180">
    <property type="match status" value="1"/>
</dbReference>
<keyword evidence="3" id="KW-1185">Reference proteome</keyword>
<evidence type="ECO:0000256" key="1">
    <source>
        <dbReference type="SAM" id="MobiDB-lite"/>
    </source>
</evidence>
<evidence type="ECO:0000313" key="3">
    <source>
        <dbReference type="Proteomes" id="UP000092462"/>
    </source>
</evidence>
<dbReference type="EMBL" id="AJVK01030772">
    <property type="status" value="NOT_ANNOTATED_CDS"/>
    <property type="molecule type" value="Genomic_DNA"/>
</dbReference>
<dbReference type="VEuPathDB" id="VectorBase:PPAI005464"/>
<proteinExistence type="predicted"/>
<dbReference type="Proteomes" id="UP000092462">
    <property type="component" value="Unassembled WGS sequence"/>
</dbReference>
<feature type="compositionally biased region" description="Gly residues" evidence="1">
    <location>
        <begin position="316"/>
        <end position="348"/>
    </location>
</feature>
<evidence type="ECO:0000313" key="2">
    <source>
        <dbReference type="EnsemblMetazoa" id="PPAI005464-PA"/>
    </source>
</evidence>
<feature type="compositionally biased region" description="Polar residues" evidence="1">
    <location>
        <begin position="107"/>
        <end position="124"/>
    </location>
</feature>
<accession>A0A1B0DCC5</accession>
<feature type="compositionally biased region" description="Polar residues" evidence="1">
    <location>
        <begin position="453"/>
        <end position="462"/>
    </location>
</feature>
<dbReference type="InterPro" id="IPR003890">
    <property type="entry name" value="MIF4G-like_typ-3"/>
</dbReference>
<dbReference type="VEuPathDB" id="VectorBase:PPAPM1_011647"/>
<dbReference type="SUPFAM" id="SSF48371">
    <property type="entry name" value="ARM repeat"/>
    <property type="match status" value="1"/>
</dbReference>
<sequence length="504" mass="55575">MPGVQVTSKAPENVADEERITEELYKKFRCILNKLTPEKFNVLVGQVKSLKIDTDERLNGCIELVFEKAVSEPNFSVAYAQLCKQISTISVQPSGATVSSSTSSSTAENGSDGQQQQSATKPTNEQQQYMFRKTLLNRCQAEFHTISAQTAAQEKRVLRADEFKDEPERLEEYKLMLEEEERKLRWRALGTVRFIGELFKSDMLTSGIMNNCIAILMNNRHEDSLECLCKLLTTIGQRLDQAMLVDYFVKLQEIVDNRRQHKISSRVRFMIQDLIDLKKNKWIPRRPDLKPKTIVQIQKEAEAEYNNQAMPDQHRGGGSGGGSGGGYSKGSSHGGGGGERQSSGGGGKINEDGWTLQNAKSGRSTAVDTKKLSVKATNIDQHTPLGTAQTYKWQPQSTNMYQALSDMDNQRSDSSSGQGKGSSKGFGGFSKGSTERERYEGRGSQHKSRENSTTRSAASRSLQAPARPQGPAGRMPYASMASTSQGGSTRSSSTAAVEKVNIIQ</sequence>
<feature type="region of interest" description="Disordered" evidence="1">
    <location>
        <begin position="306"/>
        <end position="368"/>
    </location>
</feature>
<feature type="compositionally biased region" description="Polar residues" evidence="1">
    <location>
        <begin position="387"/>
        <end position="402"/>
    </location>
</feature>
<dbReference type="GO" id="GO:0016281">
    <property type="term" value="C:eukaryotic translation initiation factor 4F complex"/>
    <property type="evidence" value="ECO:0007669"/>
    <property type="project" value="TreeGrafter"/>
</dbReference>
<dbReference type="GO" id="GO:0003743">
    <property type="term" value="F:translation initiation factor activity"/>
    <property type="evidence" value="ECO:0007669"/>
    <property type="project" value="TreeGrafter"/>
</dbReference>